<dbReference type="InterPro" id="IPR023173">
    <property type="entry name" value="NADPH_Cyt_P450_Rdtase_alpha"/>
</dbReference>
<reference evidence="6" key="1">
    <citation type="submission" date="2016-01" db="EMBL/GenBank/DDBJ databases">
        <title>Reference transcriptome for the parasite Schistocephalus solidus: insights into the molecular evolution of parasitism.</title>
        <authorList>
            <person name="Hebert F.O."/>
            <person name="Grambauer S."/>
            <person name="Barber I."/>
            <person name="Landry C.R."/>
            <person name="Aubin-Horth N."/>
        </authorList>
    </citation>
    <scope>NUCLEOTIDE SEQUENCE</scope>
</reference>
<dbReference type="InterPro" id="IPR001433">
    <property type="entry name" value="OxRdtase_FAD/NAD-bd"/>
</dbReference>
<dbReference type="SUPFAM" id="SSF52343">
    <property type="entry name" value="Ferredoxin reductase-like, C-terminal NADP-linked domain"/>
    <property type="match status" value="1"/>
</dbReference>
<dbReference type="InterPro" id="IPR001709">
    <property type="entry name" value="Flavoprot_Pyr_Nucl_cyt_Rdtase"/>
</dbReference>
<evidence type="ECO:0000313" key="6">
    <source>
        <dbReference type="EMBL" id="JAP45372.1"/>
    </source>
</evidence>
<keyword evidence="2" id="KW-0285">Flavoprotein</keyword>
<feature type="domain" description="FAD-binding FR-type" evidence="5">
    <location>
        <begin position="49"/>
        <end position="319"/>
    </location>
</feature>
<keyword evidence="4" id="KW-0560">Oxidoreductase</keyword>
<comment type="cofactor">
    <cofactor evidence="1">
        <name>FAD</name>
        <dbReference type="ChEBI" id="CHEBI:57692"/>
    </cofactor>
</comment>
<evidence type="ECO:0000256" key="4">
    <source>
        <dbReference type="ARBA" id="ARBA00023002"/>
    </source>
</evidence>
<evidence type="ECO:0000256" key="1">
    <source>
        <dbReference type="ARBA" id="ARBA00001974"/>
    </source>
</evidence>
<dbReference type="GO" id="GO:0010181">
    <property type="term" value="F:FMN binding"/>
    <property type="evidence" value="ECO:0007669"/>
    <property type="project" value="TreeGrafter"/>
</dbReference>
<gene>
    <name evidence="6" type="primary">MTRR</name>
    <name evidence="6" type="ORF">TR123010</name>
</gene>
<dbReference type="EMBL" id="GEEE01017853">
    <property type="protein sequence ID" value="JAP45372.1"/>
    <property type="molecule type" value="Transcribed_RNA"/>
</dbReference>
<dbReference type="Pfam" id="PF00667">
    <property type="entry name" value="FAD_binding_1"/>
    <property type="match status" value="1"/>
</dbReference>
<feature type="non-terminal residue" evidence="6">
    <location>
        <position position="1"/>
    </location>
</feature>
<dbReference type="InterPro" id="IPR039261">
    <property type="entry name" value="FNR_nucleotide-bd"/>
</dbReference>
<evidence type="ECO:0000256" key="2">
    <source>
        <dbReference type="ARBA" id="ARBA00022630"/>
    </source>
</evidence>
<accession>A0A0X3PBA4</accession>
<dbReference type="Gene3D" id="1.20.990.10">
    <property type="entry name" value="NADPH-cytochrome p450 Reductase, Chain A, domain 3"/>
    <property type="match status" value="1"/>
</dbReference>
<dbReference type="PROSITE" id="PS51384">
    <property type="entry name" value="FAD_FR"/>
    <property type="match status" value="1"/>
</dbReference>
<dbReference type="InterPro" id="IPR017938">
    <property type="entry name" value="Riboflavin_synthase-like_b-brl"/>
</dbReference>
<name>A0A0X3PBA4_SCHSO</name>
<protein>
    <submittedName>
        <fullName evidence="6">Methionine synthase reductase</fullName>
    </submittedName>
</protein>
<evidence type="ECO:0000259" key="5">
    <source>
        <dbReference type="PROSITE" id="PS51384"/>
    </source>
</evidence>
<evidence type="ECO:0000256" key="3">
    <source>
        <dbReference type="ARBA" id="ARBA00022827"/>
    </source>
</evidence>
<dbReference type="PRINTS" id="PR00371">
    <property type="entry name" value="FPNCR"/>
</dbReference>
<dbReference type="PANTHER" id="PTHR19384:SF84">
    <property type="entry name" value="METHIONINE SYNTHASE REDUCTASE"/>
    <property type="match status" value="1"/>
</dbReference>
<dbReference type="InterPro" id="IPR017927">
    <property type="entry name" value="FAD-bd_FR_type"/>
</dbReference>
<dbReference type="GO" id="GO:0005829">
    <property type="term" value="C:cytosol"/>
    <property type="evidence" value="ECO:0007669"/>
    <property type="project" value="TreeGrafter"/>
</dbReference>
<dbReference type="GO" id="GO:0050667">
    <property type="term" value="P:homocysteine metabolic process"/>
    <property type="evidence" value="ECO:0007669"/>
    <property type="project" value="TreeGrafter"/>
</dbReference>
<dbReference type="GO" id="GO:0009086">
    <property type="term" value="P:methionine biosynthetic process"/>
    <property type="evidence" value="ECO:0007669"/>
    <property type="project" value="TreeGrafter"/>
</dbReference>
<keyword evidence="3" id="KW-0274">FAD</keyword>
<dbReference type="GO" id="GO:0030586">
    <property type="term" value="F:[methionine synthase] reductase (NADPH) activity"/>
    <property type="evidence" value="ECO:0007669"/>
    <property type="project" value="TreeGrafter"/>
</dbReference>
<dbReference type="SUPFAM" id="SSF63380">
    <property type="entry name" value="Riboflavin synthase domain-like"/>
    <property type="match status" value="1"/>
</dbReference>
<proteinExistence type="predicted"/>
<dbReference type="AlphaFoldDB" id="A0A0X3PBA4"/>
<dbReference type="InterPro" id="IPR003097">
    <property type="entry name" value="CysJ-like_FAD-binding"/>
</dbReference>
<dbReference type="Pfam" id="PF00175">
    <property type="entry name" value="NAD_binding_1"/>
    <property type="match status" value="1"/>
</dbReference>
<dbReference type="Gene3D" id="2.40.30.10">
    <property type="entry name" value="Translation factors"/>
    <property type="match status" value="1"/>
</dbReference>
<dbReference type="Gene3D" id="3.40.50.80">
    <property type="entry name" value="Nucleotide-binding domain of ferredoxin-NADP reductase (FNR) module"/>
    <property type="match status" value="2"/>
</dbReference>
<organism evidence="6">
    <name type="scientific">Schistocephalus solidus</name>
    <name type="common">Tapeworm</name>
    <dbReference type="NCBI Taxonomy" id="70667"/>
    <lineage>
        <taxon>Eukaryota</taxon>
        <taxon>Metazoa</taxon>
        <taxon>Spiralia</taxon>
        <taxon>Lophotrochozoa</taxon>
        <taxon>Platyhelminthes</taxon>
        <taxon>Cestoda</taxon>
        <taxon>Eucestoda</taxon>
        <taxon>Diphyllobothriidea</taxon>
        <taxon>Diphyllobothriidae</taxon>
        <taxon>Schistocephalus</taxon>
    </lineage>
</organism>
<sequence>SLPHSLYGYPKGYMRSGSAALSHYGMKLVEVDTAPLSVVEFSKILQNHYCADTCDVSSVERLNEGGSKAVYKVILCLKEGTKFVYTPGDSISLICSNTDDDVSWLLDHTDLEGISPDQPLLISKEQPKKSTSGLPRNACISPRLLIRHFLELHAPASRRTLNLLANHFNSDTCSTTRVQKALLHQLIAREGVPLYNRWIRDNNMTIMDILATFDACHPTVAALLDIFPLLRPRAYSLVDECTGCGGNSHQELTFVYTRVEFCATEDLGTVHGVTFRRYLRRHGTCTGWLEGLRKSLTSGSPRDDLLVSFRENLNKFHHPSVDISSKENAPLILIAAGTGIAPFISFLQYRRRQRQQGAGFQSTWLLFGCRDSYFDILFPTALLNFLQDGTLDHLCLCFSRRPFQADSDASLPSAPHLRGLLDRACLPQKCKYVQECMLSADCRMTALGADECPADVATAFSELSMRESVHSQQLLSHADQLAHLVMDCGAQIRVCGDAKGMGPAVASTWVELFARRLATGSACVDRSKGQPLLPEEIKRGQGYLAMLKQERRYIEDVWR</sequence>
<dbReference type="PANTHER" id="PTHR19384">
    <property type="entry name" value="NITRIC OXIDE SYNTHASE-RELATED"/>
    <property type="match status" value="1"/>
</dbReference>
<dbReference type="GO" id="GO:0050660">
    <property type="term" value="F:flavin adenine dinucleotide binding"/>
    <property type="evidence" value="ECO:0007669"/>
    <property type="project" value="TreeGrafter"/>
</dbReference>